<keyword evidence="1" id="KW-0547">Nucleotide-binding</keyword>
<evidence type="ECO:0000313" key="7">
    <source>
        <dbReference type="Proteomes" id="UP001321760"/>
    </source>
</evidence>
<keyword evidence="6" id="KW-0378">Hydrolase</keyword>
<dbReference type="PRINTS" id="PR00195">
    <property type="entry name" value="DYNAMIN"/>
</dbReference>
<evidence type="ECO:0000256" key="3">
    <source>
        <dbReference type="SAM" id="MobiDB-lite"/>
    </source>
</evidence>
<dbReference type="GO" id="GO:0003924">
    <property type="term" value="F:GTPase activity"/>
    <property type="evidence" value="ECO:0007669"/>
    <property type="project" value="InterPro"/>
</dbReference>
<dbReference type="GO" id="GO:0048312">
    <property type="term" value="P:intracellular distribution of mitochondria"/>
    <property type="evidence" value="ECO:0007669"/>
    <property type="project" value="TreeGrafter"/>
</dbReference>
<feature type="region of interest" description="Disordered" evidence="3">
    <location>
        <begin position="740"/>
        <end position="919"/>
    </location>
</feature>
<evidence type="ECO:0000256" key="1">
    <source>
        <dbReference type="ARBA" id="ARBA00022741"/>
    </source>
</evidence>
<dbReference type="PANTHER" id="PTHR11566">
    <property type="entry name" value="DYNAMIN"/>
    <property type="match status" value="1"/>
</dbReference>
<keyword evidence="7" id="KW-1185">Reference proteome</keyword>
<dbReference type="SMART" id="SM00053">
    <property type="entry name" value="DYNc"/>
    <property type="match status" value="1"/>
</dbReference>
<accession>A0AAV9GEW0</accession>
<feature type="region of interest" description="Disordered" evidence="3">
    <location>
        <begin position="425"/>
        <end position="451"/>
    </location>
</feature>
<dbReference type="InterPro" id="IPR022812">
    <property type="entry name" value="Dynamin"/>
</dbReference>
<feature type="compositionally biased region" description="Low complexity" evidence="3">
    <location>
        <begin position="809"/>
        <end position="834"/>
    </location>
</feature>
<comment type="caution">
    <text evidence="6">The sequence shown here is derived from an EMBL/GenBank/DDBJ whole genome shotgun (WGS) entry which is preliminary data.</text>
</comment>
<dbReference type="PANTHER" id="PTHR11566:SF149">
    <property type="entry name" value="GTPASE, PUTATIVE (AFU_ORTHOLOGUE AFUA_6G11890)-RELATED"/>
    <property type="match status" value="1"/>
</dbReference>
<dbReference type="GO" id="GO:0016559">
    <property type="term" value="P:peroxisome fission"/>
    <property type="evidence" value="ECO:0007669"/>
    <property type="project" value="TreeGrafter"/>
</dbReference>
<dbReference type="GO" id="GO:0005874">
    <property type="term" value="C:microtubule"/>
    <property type="evidence" value="ECO:0007669"/>
    <property type="project" value="TreeGrafter"/>
</dbReference>
<reference evidence="6" key="1">
    <citation type="journal article" date="2023" name="Mol. Phylogenet. Evol.">
        <title>Genome-scale phylogeny and comparative genomics of the fungal order Sordariales.</title>
        <authorList>
            <person name="Hensen N."/>
            <person name="Bonometti L."/>
            <person name="Westerberg I."/>
            <person name="Brannstrom I.O."/>
            <person name="Guillou S."/>
            <person name="Cros-Aarteil S."/>
            <person name="Calhoun S."/>
            <person name="Haridas S."/>
            <person name="Kuo A."/>
            <person name="Mondo S."/>
            <person name="Pangilinan J."/>
            <person name="Riley R."/>
            <person name="LaButti K."/>
            <person name="Andreopoulos B."/>
            <person name="Lipzen A."/>
            <person name="Chen C."/>
            <person name="Yan M."/>
            <person name="Daum C."/>
            <person name="Ng V."/>
            <person name="Clum A."/>
            <person name="Steindorff A."/>
            <person name="Ohm R.A."/>
            <person name="Martin F."/>
            <person name="Silar P."/>
            <person name="Natvig D.O."/>
            <person name="Lalanne C."/>
            <person name="Gautier V."/>
            <person name="Ament-Velasquez S.L."/>
            <person name="Kruys A."/>
            <person name="Hutchinson M.I."/>
            <person name="Powell A.J."/>
            <person name="Barry K."/>
            <person name="Miller A.N."/>
            <person name="Grigoriev I.V."/>
            <person name="Debuchy R."/>
            <person name="Gladieux P."/>
            <person name="Hiltunen Thoren M."/>
            <person name="Johannesson H."/>
        </authorList>
    </citation>
    <scope>NUCLEOTIDE SEQUENCE</scope>
    <source>
        <strain evidence="6">PSN243</strain>
    </source>
</reference>
<dbReference type="Pfam" id="PF00350">
    <property type="entry name" value="Dynamin_N"/>
    <property type="match status" value="1"/>
</dbReference>
<dbReference type="InterPro" id="IPR001401">
    <property type="entry name" value="Dynamin_GTPase"/>
</dbReference>
<dbReference type="GO" id="GO:0005739">
    <property type="term" value="C:mitochondrion"/>
    <property type="evidence" value="ECO:0007669"/>
    <property type="project" value="TreeGrafter"/>
</dbReference>
<organism evidence="6 7">
    <name type="scientific">Podospora aff. communis PSN243</name>
    <dbReference type="NCBI Taxonomy" id="3040156"/>
    <lineage>
        <taxon>Eukaryota</taxon>
        <taxon>Fungi</taxon>
        <taxon>Dikarya</taxon>
        <taxon>Ascomycota</taxon>
        <taxon>Pezizomycotina</taxon>
        <taxon>Sordariomycetes</taxon>
        <taxon>Sordariomycetidae</taxon>
        <taxon>Sordariales</taxon>
        <taxon>Podosporaceae</taxon>
        <taxon>Podospora</taxon>
    </lineage>
</organism>
<evidence type="ECO:0000313" key="6">
    <source>
        <dbReference type="EMBL" id="KAK4446995.1"/>
    </source>
</evidence>
<dbReference type="InterPro" id="IPR020850">
    <property type="entry name" value="GED_dom"/>
</dbReference>
<dbReference type="InterPro" id="IPR000375">
    <property type="entry name" value="Dynamin_stalk"/>
</dbReference>
<evidence type="ECO:0000259" key="4">
    <source>
        <dbReference type="PROSITE" id="PS51388"/>
    </source>
</evidence>
<dbReference type="SUPFAM" id="SSF52540">
    <property type="entry name" value="P-loop containing nucleoside triphosphate hydrolases"/>
    <property type="match status" value="1"/>
</dbReference>
<dbReference type="PROSITE" id="PS51388">
    <property type="entry name" value="GED"/>
    <property type="match status" value="1"/>
</dbReference>
<feature type="compositionally biased region" description="Polar residues" evidence="3">
    <location>
        <begin position="755"/>
        <end position="770"/>
    </location>
</feature>
<dbReference type="Pfam" id="PF01031">
    <property type="entry name" value="Dynamin_M"/>
    <property type="match status" value="1"/>
</dbReference>
<feature type="compositionally biased region" description="Polar residues" evidence="3">
    <location>
        <begin position="892"/>
        <end position="904"/>
    </location>
</feature>
<protein>
    <submittedName>
        <fullName evidence="6">P-loop containing nucleoside triphosphate hydrolase protein</fullName>
    </submittedName>
</protein>
<sequence>MNVDLDSSAMQQLQAEQRALLDVIDDLRGLGLGKFLDLPQLIVVGEQSSGKSSVLEAISRVHFPIKDGICTRFPTELVLRRSAKTTVDVTVQNDERQTKLDSFRQSSFAKADLPRVIEEAKKHMGVSADSGPSDFSESVLRVEVSGPDLPQLTLVDLPGFYHNETESQSIEGIEVVNRLCEKYMRQENSIILAVVSAQSETAGHKVLREAKKHDPARIRTLGIITKPDKLDEGSDSEQAYLRLAQNKDNTQKLGLGWHVLRNRAFKEAGSADSERDEEEKRFFQSGVWSTLSFQDRGVETLRDKLSHVLLSHVQRKLPSLVDKIGDHIKSHQFQLRNLGDQRSSPKQVRKFLINISSRFQRLALEAIQGNYFDDDFFGGLYPDCTTTSYTDWRVRKLRALVRDMNRAFYHVLSKHGARRTILWKESDDDGDENDEDPSGSEEAPLNGQEDEGKQYLGPLINLYDLEAETFVSVKDLKKELQHMASENQGVEFPGSTNDRVTLRLFRDQAQPWKDLAQQHINLVTNFGRTFAEQLVVHLVSPDSKTADSLLRTYINPYFDQKNRDLHTKLAELLQHYQSGYDPQPLHEDFSSIADGLRNDRLVNRLSDRLFRDHPDLFVSSEKSKNKLTRDALAQAILSVSASLKSDFSVDRIIDNMSAYYELSLKTFTNNIMILALENCLLSGIPEILTADKIHDLSDDEVTALAAESKHIMAEREKLDNELRRLYKGFEACKQYRPRGSVELAQGQSAKPVLSEPSSTDFKQNTTTPTPSKAPAHGPPPTAASTPGAKSIFANLDTNTSNGVSLFGLPTQPSQASSQSKSPSSGSGFTSSTNSRPSIFGGSVPPAGQPPLRLQSAGSQTTVNWPAGPVFGTGTSGSQSRANGATPAKPIFSQPTSLIPSSSPPGETKVEGQNGISRNR</sequence>
<dbReference type="PROSITE" id="PS51718">
    <property type="entry name" value="G_DYNAMIN_2"/>
    <property type="match status" value="1"/>
</dbReference>
<dbReference type="CDD" id="cd08771">
    <property type="entry name" value="DLP_1"/>
    <property type="match status" value="1"/>
</dbReference>
<dbReference type="AlphaFoldDB" id="A0AAV9GEW0"/>
<dbReference type="GO" id="GO:0005525">
    <property type="term" value="F:GTP binding"/>
    <property type="evidence" value="ECO:0007669"/>
    <property type="project" value="InterPro"/>
</dbReference>
<name>A0AAV9GEW0_9PEZI</name>
<feature type="domain" description="GED" evidence="4">
    <location>
        <begin position="649"/>
        <end position="740"/>
    </location>
</feature>
<keyword evidence="2" id="KW-0342">GTP-binding</keyword>
<dbReference type="GO" id="GO:0006897">
    <property type="term" value="P:endocytosis"/>
    <property type="evidence" value="ECO:0007669"/>
    <property type="project" value="TreeGrafter"/>
</dbReference>
<dbReference type="Gene3D" id="3.40.50.300">
    <property type="entry name" value="P-loop containing nucleotide triphosphate hydrolases"/>
    <property type="match status" value="1"/>
</dbReference>
<dbReference type="GO" id="GO:0016020">
    <property type="term" value="C:membrane"/>
    <property type="evidence" value="ECO:0007669"/>
    <property type="project" value="TreeGrafter"/>
</dbReference>
<feature type="domain" description="Dynamin-type G" evidence="5">
    <location>
        <begin position="35"/>
        <end position="318"/>
    </location>
</feature>
<dbReference type="InterPro" id="IPR045063">
    <property type="entry name" value="Dynamin_N"/>
</dbReference>
<evidence type="ECO:0000259" key="5">
    <source>
        <dbReference type="PROSITE" id="PS51718"/>
    </source>
</evidence>
<dbReference type="Proteomes" id="UP001321760">
    <property type="component" value="Unassembled WGS sequence"/>
</dbReference>
<dbReference type="GO" id="GO:0008017">
    <property type="term" value="F:microtubule binding"/>
    <property type="evidence" value="ECO:0007669"/>
    <property type="project" value="TreeGrafter"/>
</dbReference>
<feature type="compositionally biased region" description="Acidic residues" evidence="3">
    <location>
        <begin position="426"/>
        <end position="439"/>
    </location>
</feature>
<evidence type="ECO:0000256" key="2">
    <source>
        <dbReference type="ARBA" id="ARBA00023134"/>
    </source>
</evidence>
<reference evidence="6" key="2">
    <citation type="submission" date="2023-05" db="EMBL/GenBank/DDBJ databases">
        <authorList>
            <consortium name="Lawrence Berkeley National Laboratory"/>
            <person name="Steindorff A."/>
            <person name="Hensen N."/>
            <person name="Bonometti L."/>
            <person name="Westerberg I."/>
            <person name="Brannstrom I.O."/>
            <person name="Guillou S."/>
            <person name="Cros-Aarteil S."/>
            <person name="Calhoun S."/>
            <person name="Haridas S."/>
            <person name="Kuo A."/>
            <person name="Mondo S."/>
            <person name="Pangilinan J."/>
            <person name="Riley R."/>
            <person name="Labutti K."/>
            <person name="Andreopoulos B."/>
            <person name="Lipzen A."/>
            <person name="Chen C."/>
            <person name="Yanf M."/>
            <person name="Daum C."/>
            <person name="Ng V."/>
            <person name="Clum A."/>
            <person name="Ohm R."/>
            <person name="Martin F."/>
            <person name="Silar P."/>
            <person name="Natvig D."/>
            <person name="Lalanne C."/>
            <person name="Gautier V."/>
            <person name="Ament-Velasquez S.L."/>
            <person name="Kruys A."/>
            <person name="Hutchinson M.I."/>
            <person name="Powell A.J."/>
            <person name="Barry K."/>
            <person name="Miller A.N."/>
            <person name="Grigoriev I.V."/>
            <person name="Debuchy R."/>
            <person name="Gladieux P."/>
            <person name="Thoren M.H."/>
            <person name="Johannesson H."/>
        </authorList>
    </citation>
    <scope>NUCLEOTIDE SEQUENCE</scope>
    <source>
        <strain evidence="6">PSN243</strain>
    </source>
</reference>
<proteinExistence type="predicted"/>
<dbReference type="InterPro" id="IPR027417">
    <property type="entry name" value="P-loop_NTPase"/>
</dbReference>
<dbReference type="GO" id="GO:0000266">
    <property type="term" value="P:mitochondrial fission"/>
    <property type="evidence" value="ECO:0007669"/>
    <property type="project" value="TreeGrafter"/>
</dbReference>
<dbReference type="InterPro" id="IPR030381">
    <property type="entry name" value="G_DYNAMIN_dom"/>
</dbReference>
<gene>
    <name evidence="6" type="ORF">QBC34DRAFT_144930</name>
</gene>
<dbReference type="FunFam" id="3.40.50.300:FF:001425">
    <property type="entry name" value="Dynamin GTPase, putative"/>
    <property type="match status" value="1"/>
</dbReference>
<dbReference type="EMBL" id="MU865953">
    <property type="protein sequence ID" value="KAK4446995.1"/>
    <property type="molecule type" value="Genomic_DNA"/>
</dbReference>